<evidence type="ECO:0000256" key="2">
    <source>
        <dbReference type="ARBA" id="ARBA00022679"/>
    </source>
</evidence>
<evidence type="ECO:0000256" key="3">
    <source>
        <dbReference type="ARBA" id="ARBA00022691"/>
    </source>
</evidence>
<dbReference type="GO" id="GO:0035657">
    <property type="term" value="C:eRF1 methyltransferase complex"/>
    <property type="evidence" value="ECO:0007669"/>
    <property type="project" value="TreeGrafter"/>
</dbReference>
<comment type="caution">
    <text evidence="5">The sequence shown here is derived from an EMBL/GenBank/DDBJ whole genome shotgun (WGS) entry which is preliminary data.</text>
</comment>
<keyword evidence="6" id="KW-1185">Reference proteome</keyword>
<dbReference type="GO" id="GO:0008276">
    <property type="term" value="F:protein methyltransferase activity"/>
    <property type="evidence" value="ECO:0007669"/>
    <property type="project" value="TreeGrafter"/>
</dbReference>
<keyword evidence="3" id="KW-0949">S-adenosyl-L-methionine</keyword>
<protein>
    <submittedName>
        <fullName evidence="5">Methyltransferase domain-containing protein</fullName>
    </submittedName>
</protein>
<dbReference type="InterPro" id="IPR052190">
    <property type="entry name" value="Euk-Arch_PrmC-MTase"/>
</dbReference>
<evidence type="ECO:0000256" key="1">
    <source>
        <dbReference type="ARBA" id="ARBA00022603"/>
    </source>
</evidence>
<feature type="domain" description="Methyltransferase small" evidence="4">
    <location>
        <begin position="52"/>
        <end position="141"/>
    </location>
</feature>
<keyword evidence="2 5" id="KW-0808">Transferase</keyword>
<dbReference type="SUPFAM" id="SSF53335">
    <property type="entry name" value="S-adenosyl-L-methionine-dependent methyltransferases"/>
    <property type="match status" value="1"/>
</dbReference>
<dbReference type="PANTHER" id="PTHR45875:SF1">
    <property type="entry name" value="METHYLTRANSFERASE N6AMT1"/>
    <property type="match status" value="1"/>
</dbReference>
<dbReference type="GO" id="GO:0032259">
    <property type="term" value="P:methylation"/>
    <property type="evidence" value="ECO:0007669"/>
    <property type="project" value="UniProtKB-KW"/>
</dbReference>
<evidence type="ECO:0000259" key="4">
    <source>
        <dbReference type="Pfam" id="PF05175"/>
    </source>
</evidence>
<dbReference type="PANTHER" id="PTHR45875">
    <property type="entry name" value="METHYLTRANSFERASE N6AMT1"/>
    <property type="match status" value="1"/>
</dbReference>
<evidence type="ECO:0000313" key="6">
    <source>
        <dbReference type="Proteomes" id="UP000295124"/>
    </source>
</evidence>
<evidence type="ECO:0000313" key="5">
    <source>
        <dbReference type="EMBL" id="TDD62698.1"/>
    </source>
</evidence>
<name>A0A4R4ZU72_9ACTN</name>
<dbReference type="AlphaFoldDB" id="A0A4R4ZU72"/>
<keyword evidence="1 5" id="KW-0489">Methyltransferase</keyword>
<organism evidence="5 6">
    <name type="scientific">Kribbella antibiotica</name>
    <dbReference type="NCBI Taxonomy" id="190195"/>
    <lineage>
        <taxon>Bacteria</taxon>
        <taxon>Bacillati</taxon>
        <taxon>Actinomycetota</taxon>
        <taxon>Actinomycetes</taxon>
        <taxon>Propionibacteriales</taxon>
        <taxon>Kribbellaceae</taxon>
        <taxon>Kribbella</taxon>
    </lineage>
</organism>
<dbReference type="Gene3D" id="3.40.50.150">
    <property type="entry name" value="Vaccinia Virus protein VP39"/>
    <property type="match status" value="1"/>
</dbReference>
<proteinExistence type="predicted"/>
<accession>A0A4R4ZU72</accession>
<dbReference type="GO" id="GO:0008757">
    <property type="term" value="F:S-adenosylmethionine-dependent methyltransferase activity"/>
    <property type="evidence" value="ECO:0007669"/>
    <property type="project" value="TreeGrafter"/>
</dbReference>
<dbReference type="Pfam" id="PF05175">
    <property type="entry name" value="MTS"/>
    <property type="match status" value="1"/>
</dbReference>
<dbReference type="CDD" id="cd02440">
    <property type="entry name" value="AdoMet_MTases"/>
    <property type="match status" value="1"/>
</dbReference>
<gene>
    <name evidence="5" type="ORF">E1263_02995</name>
</gene>
<dbReference type="InterPro" id="IPR029063">
    <property type="entry name" value="SAM-dependent_MTases_sf"/>
</dbReference>
<dbReference type="Proteomes" id="UP000295124">
    <property type="component" value="Unassembled WGS sequence"/>
</dbReference>
<sequence length="239" mass="26292">MGDDSEEFDQRYQFGRTLVDELGAAGAGPETFELLGMEWDLVPGAYAPKPGTGTEWYTSTIPYPRQGRFLEIGCGAGVTAVWAAQHGCASVLATDITAPAVESTILNTRRHGVEDRVQVRQSDLFAELDSSDRFDLVFWNCSVIEAPADFEFTQDFEWAIFDRGYSALGRYLAQAHDWLLPGGRALVTFNSLGDAERIAQLAAEAGTTLTRLASADRRLAGRDVTYNIFEIVRDPARGR</sequence>
<dbReference type="RefSeq" id="WP_132165062.1">
    <property type="nucleotide sequence ID" value="NZ_SMKX01000005.1"/>
</dbReference>
<reference evidence="5 6" key="1">
    <citation type="submission" date="2019-03" db="EMBL/GenBank/DDBJ databases">
        <title>Draft genome sequences of novel Actinobacteria.</title>
        <authorList>
            <person name="Sahin N."/>
            <person name="Ay H."/>
            <person name="Saygin H."/>
        </authorList>
    </citation>
    <scope>NUCLEOTIDE SEQUENCE [LARGE SCALE GENOMIC DNA]</scope>
    <source>
        <strain evidence="5 6">JCM 13523</strain>
    </source>
</reference>
<dbReference type="OrthoDB" id="4966694at2"/>
<dbReference type="EMBL" id="SMKX01000005">
    <property type="protein sequence ID" value="TDD62698.1"/>
    <property type="molecule type" value="Genomic_DNA"/>
</dbReference>
<dbReference type="InterPro" id="IPR007848">
    <property type="entry name" value="Small_mtfrase_dom"/>
</dbReference>